<name>A0A420MFI0_FUSOX</name>
<sequence length="129" mass="14757">MGRKIRGLVMKQLDSRMEDEDDDDNIKVDPITGEPVDYRRSWNIVWDLQSTHGTRIARQHYAVHIDFPGKLQPEMISAFKDISKLWHQFLEGRSGEEEGGSKGKRRRGDEATGRQRTGDSTTTTTNPNT</sequence>
<reference evidence="2 3" key="1">
    <citation type="journal article" date="2018" name="Sci. Rep.">
        <title>Characterisation of pathogen-specific regions and novel effector candidates in Fusarium oxysporum f. sp. cepae.</title>
        <authorList>
            <person name="Armitage A.D."/>
            <person name="Taylor A."/>
            <person name="Sobczyk M.K."/>
            <person name="Baxter L."/>
            <person name="Greenfield B.P."/>
            <person name="Bates H.J."/>
            <person name="Wilson F."/>
            <person name="Jackson A.C."/>
            <person name="Ott S."/>
            <person name="Harrison R.J."/>
            <person name="Clarkson J.P."/>
        </authorList>
    </citation>
    <scope>NUCLEOTIDE SEQUENCE [LARGE SCALE GENOMIC DNA]</scope>
    <source>
        <strain evidence="2 3">Fo_A13</strain>
    </source>
</reference>
<dbReference type="VEuPathDB" id="FungiDB:FOMG_19910"/>
<dbReference type="EMBL" id="MRCX01000265">
    <property type="protein sequence ID" value="RKK66777.1"/>
    <property type="molecule type" value="Genomic_DNA"/>
</dbReference>
<protein>
    <submittedName>
        <fullName evidence="2">Uncharacterized protein</fullName>
    </submittedName>
</protein>
<feature type="compositionally biased region" description="Low complexity" evidence="1">
    <location>
        <begin position="118"/>
        <end position="129"/>
    </location>
</feature>
<organism evidence="2 3">
    <name type="scientific">Fusarium oxysporum</name>
    <name type="common">Fusarium vascular wilt</name>
    <dbReference type="NCBI Taxonomy" id="5507"/>
    <lineage>
        <taxon>Eukaryota</taxon>
        <taxon>Fungi</taxon>
        <taxon>Dikarya</taxon>
        <taxon>Ascomycota</taxon>
        <taxon>Pezizomycotina</taxon>
        <taxon>Sordariomycetes</taxon>
        <taxon>Hypocreomycetidae</taxon>
        <taxon>Hypocreales</taxon>
        <taxon>Nectriaceae</taxon>
        <taxon>Fusarium</taxon>
        <taxon>Fusarium oxysporum species complex</taxon>
    </lineage>
</organism>
<evidence type="ECO:0000313" key="3">
    <source>
        <dbReference type="Proteomes" id="UP000285084"/>
    </source>
</evidence>
<comment type="caution">
    <text evidence="2">The sequence shown here is derived from an EMBL/GenBank/DDBJ whole genome shotgun (WGS) entry which is preliminary data.</text>
</comment>
<proteinExistence type="predicted"/>
<dbReference type="Proteomes" id="UP000285084">
    <property type="component" value="Unassembled WGS sequence"/>
</dbReference>
<evidence type="ECO:0000313" key="2">
    <source>
        <dbReference type="EMBL" id="RKK66777.1"/>
    </source>
</evidence>
<gene>
    <name evidence="2" type="ORF">BFJ69_g15100</name>
</gene>
<feature type="compositionally biased region" description="Basic and acidic residues" evidence="1">
    <location>
        <begin position="93"/>
        <end position="117"/>
    </location>
</feature>
<accession>A0A420MFI0</accession>
<evidence type="ECO:0000256" key="1">
    <source>
        <dbReference type="SAM" id="MobiDB-lite"/>
    </source>
</evidence>
<feature type="region of interest" description="Disordered" evidence="1">
    <location>
        <begin position="91"/>
        <end position="129"/>
    </location>
</feature>
<dbReference type="AlphaFoldDB" id="A0A420MFI0"/>